<dbReference type="Proteomes" id="UP001254608">
    <property type="component" value="Unassembled WGS sequence"/>
</dbReference>
<sequence length="230" mass="25798">MQKNLAIIPARGGSKGIPRKNVRDIGGKPLIAWSIEQALAAESVDRVLVSTDDDEIAEVALQYGAEVPFRRPAALANDTAATEPSLIHALEWLKKSENYRPDNVVLLQATSPVRYSGAIDRAMRQFLHEGADSLLSVCEFWHFLWQGRPAPVALYDYKRRPRRQDIRAEDIKLKENGSIYITRTDVLVKEKNRLSGKIAAFVMSDEESYEIDSLVDWAVVETLLKHTAGK</sequence>
<dbReference type="EC" id="2.7.7.-" evidence="1"/>
<dbReference type="PANTHER" id="PTHR21485">
    <property type="entry name" value="HAD SUPERFAMILY MEMBERS CMAS AND KDSC"/>
    <property type="match status" value="1"/>
</dbReference>
<keyword evidence="1" id="KW-0548">Nucleotidyltransferase</keyword>
<dbReference type="InterPro" id="IPR029044">
    <property type="entry name" value="Nucleotide-diphossugar_trans"/>
</dbReference>
<dbReference type="GO" id="GO:0016779">
    <property type="term" value="F:nucleotidyltransferase activity"/>
    <property type="evidence" value="ECO:0007669"/>
    <property type="project" value="UniProtKB-KW"/>
</dbReference>
<name>A0ABU2WFI0_9GAMM</name>
<dbReference type="CDD" id="cd02513">
    <property type="entry name" value="CMP-NeuAc_Synthase"/>
    <property type="match status" value="1"/>
</dbReference>
<protein>
    <submittedName>
        <fullName evidence="1">Acylneuraminate cytidylyltransferase family protein</fullName>
        <ecNumber evidence="1">2.7.7.-</ecNumber>
    </submittedName>
</protein>
<keyword evidence="1" id="KW-0808">Transferase</keyword>
<gene>
    <name evidence="1" type="ORF">RM530_03145</name>
</gene>
<dbReference type="RefSeq" id="WP_311363756.1">
    <property type="nucleotide sequence ID" value="NZ_JAVRIC010000003.1"/>
</dbReference>
<proteinExistence type="predicted"/>
<dbReference type="EMBL" id="JAVRIC010000003">
    <property type="protein sequence ID" value="MDT0496364.1"/>
    <property type="molecule type" value="Genomic_DNA"/>
</dbReference>
<organism evidence="1 2">
    <name type="scientific">Banduia mediterranea</name>
    <dbReference type="NCBI Taxonomy" id="3075609"/>
    <lineage>
        <taxon>Bacteria</taxon>
        <taxon>Pseudomonadati</taxon>
        <taxon>Pseudomonadota</taxon>
        <taxon>Gammaproteobacteria</taxon>
        <taxon>Nevskiales</taxon>
        <taxon>Algiphilaceae</taxon>
        <taxon>Banduia</taxon>
    </lineage>
</organism>
<evidence type="ECO:0000313" key="1">
    <source>
        <dbReference type="EMBL" id="MDT0496364.1"/>
    </source>
</evidence>
<dbReference type="InterPro" id="IPR050793">
    <property type="entry name" value="CMP-NeuNAc_synthase"/>
</dbReference>
<reference evidence="1 2" key="1">
    <citation type="submission" date="2023-09" db="EMBL/GenBank/DDBJ databases">
        <authorList>
            <person name="Rey-Velasco X."/>
        </authorList>
    </citation>
    <scope>NUCLEOTIDE SEQUENCE [LARGE SCALE GENOMIC DNA]</scope>
    <source>
        <strain evidence="1 2">W345</strain>
    </source>
</reference>
<dbReference type="InterPro" id="IPR003329">
    <property type="entry name" value="Cytidylyl_trans"/>
</dbReference>
<dbReference type="PANTHER" id="PTHR21485:SF3">
    <property type="entry name" value="N-ACYLNEURAMINATE CYTIDYLYLTRANSFERASE"/>
    <property type="match status" value="1"/>
</dbReference>
<evidence type="ECO:0000313" key="2">
    <source>
        <dbReference type="Proteomes" id="UP001254608"/>
    </source>
</evidence>
<comment type="caution">
    <text evidence="1">The sequence shown here is derived from an EMBL/GenBank/DDBJ whole genome shotgun (WGS) entry which is preliminary data.</text>
</comment>
<dbReference type="Pfam" id="PF02348">
    <property type="entry name" value="CTP_transf_3"/>
    <property type="match status" value="1"/>
</dbReference>
<keyword evidence="2" id="KW-1185">Reference proteome</keyword>
<accession>A0ABU2WFI0</accession>
<dbReference type="Gene3D" id="3.90.550.10">
    <property type="entry name" value="Spore Coat Polysaccharide Biosynthesis Protein SpsA, Chain A"/>
    <property type="match status" value="1"/>
</dbReference>
<dbReference type="SUPFAM" id="SSF53448">
    <property type="entry name" value="Nucleotide-diphospho-sugar transferases"/>
    <property type="match status" value="1"/>
</dbReference>